<keyword evidence="1" id="KW-0175">Coiled coil</keyword>
<dbReference type="RefSeq" id="WP_107866252.1">
    <property type="nucleotide sequence ID" value="NZ_QAON01000012.1"/>
</dbReference>
<dbReference type="OrthoDB" id="6704827at2"/>
<gene>
    <name evidence="2" type="ORF">C8N29_11215</name>
</gene>
<name>A0A2T5IWZ1_9GAMM</name>
<feature type="coiled-coil region" evidence="1">
    <location>
        <begin position="10"/>
        <end position="37"/>
    </location>
</feature>
<sequence>MSEQPKKIRKKLLNKTLSAANKALEVAEDLVDMAQDTAKSVVDAASDTARNTLQFTADSAQTLVQLAGGGAKMTAQLASDTAKAASQLAQEAALQMAQNYFSKTTLTIAVSESQLNKQLRKMIESHDYIDFIKVDCERDRLIVSLDGHYQRLICTLSLYFDVLECKVSHQEQFLMLRHVNTNIDTQLRQARSLTNFALRRAARTTSFVLKRLPEKVDPVSFFLSRVDGFSQEGPYLWRVALHKNLLIELLQNRSWIVEKLLSLTDLSVIPGLSLLLDSEDMLLKLANQFEIRSLRVMPNRLDLLVGINT</sequence>
<dbReference type="Proteomes" id="UP000244223">
    <property type="component" value="Unassembled WGS sequence"/>
</dbReference>
<evidence type="ECO:0000313" key="2">
    <source>
        <dbReference type="EMBL" id="PTQ88370.1"/>
    </source>
</evidence>
<organism evidence="2 3">
    <name type="scientific">Agitococcus lubricus</name>
    <dbReference type="NCBI Taxonomy" id="1077255"/>
    <lineage>
        <taxon>Bacteria</taxon>
        <taxon>Pseudomonadati</taxon>
        <taxon>Pseudomonadota</taxon>
        <taxon>Gammaproteobacteria</taxon>
        <taxon>Moraxellales</taxon>
        <taxon>Moraxellaceae</taxon>
        <taxon>Agitococcus</taxon>
    </lineage>
</organism>
<evidence type="ECO:0000256" key="1">
    <source>
        <dbReference type="SAM" id="Coils"/>
    </source>
</evidence>
<keyword evidence="3" id="KW-1185">Reference proteome</keyword>
<dbReference type="EMBL" id="QAON01000012">
    <property type="protein sequence ID" value="PTQ88370.1"/>
    <property type="molecule type" value="Genomic_DNA"/>
</dbReference>
<accession>A0A2T5IWZ1</accession>
<protein>
    <submittedName>
        <fullName evidence="2">Uncharacterized protein</fullName>
    </submittedName>
</protein>
<proteinExistence type="predicted"/>
<reference evidence="2 3" key="1">
    <citation type="submission" date="2018-04" db="EMBL/GenBank/DDBJ databases">
        <title>Genomic Encyclopedia of Archaeal and Bacterial Type Strains, Phase II (KMG-II): from individual species to whole genera.</title>
        <authorList>
            <person name="Goeker M."/>
        </authorList>
    </citation>
    <scope>NUCLEOTIDE SEQUENCE [LARGE SCALE GENOMIC DNA]</scope>
    <source>
        <strain evidence="2 3">DSM 5822</strain>
    </source>
</reference>
<comment type="caution">
    <text evidence="2">The sequence shown here is derived from an EMBL/GenBank/DDBJ whole genome shotgun (WGS) entry which is preliminary data.</text>
</comment>
<dbReference type="AlphaFoldDB" id="A0A2T5IWZ1"/>
<evidence type="ECO:0000313" key="3">
    <source>
        <dbReference type="Proteomes" id="UP000244223"/>
    </source>
</evidence>